<dbReference type="AlphaFoldDB" id="A0A7W8IMY1"/>
<dbReference type="Pfam" id="PF07070">
    <property type="entry name" value="Spo0M"/>
    <property type="match status" value="1"/>
</dbReference>
<dbReference type="PANTHER" id="PTHR40053">
    <property type="entry name" value="SPORULATION-CONTROL PROTEIN SPO0M"/>
    <property type="match status" value="1"/>
</dbReference>
<dbReference type="RefSeq" id="WP_183251402.1">
    <property type="nucleotide sequence ID" value="NZ_JACHEP010000002.1"/>
</dbReference>
<name>A0A7W8IMY1_9BACL</name>
<accession>A0A7W8IMY1</accession>
<dbReference type="Proteomes" id="UP000520011">
    <property type="component" value="Unassembled WGS sequence"/>
</dbReference>
<evidence type="ECO:0000313" key="1">
    <source>
        <dbReference type="EMBL" id="MBB5323541.1"/>
    </source>
</evidence>
<comment type="caution">
    <text evidence="1">The sequence shown here is derived from an EMBL/GenBank/DDBJ whole genome shotgun (WGS) entry which is preliminary data.</text>
</comment>
<reference evidence="1 2" key="1">
    <citation type="submission" date="2020-08" db="EMBL/GenBank/DDBJ databases">
        <title>Genomic Encyclopedia of Type Strains, Phase IV (KMG-IV): sequencing the most valuable type-strain genomes for metagenomic binning, comparative biology and taxonomic classification.</title>
        <authorList>
            <person name="Goeker M."/>
        </authorList>
    </citation>
    <scope>NUCLEOTIDE SEQUENCE [LARGE SCALE GENOMIC DNA]</scope>
    <source>
        <strain evidence="1 2">DSM 16325</strain>
    </source>
</reference>
<proteinExistence type="predicted"/>
<dbReference type="PANTHER" id="PTHR40053:SF1">
    <property type="entry name" value="SPORULATION-CONTROL PROTEIN SPO0M"/>
    <property type="match status" value="1"/>
</dbReference>
<organism evidence="1 2">
    <name type="scientific">Anoxybacteroides tepidamans</name>
    <dbReference type="NCBI Taxonomy" id="265948"/>
    <lineage>
        <taxon>Bacteria</taxon>
        <taxon>Bacillati</taxon>
        <taxon>Bacillota</taxon>
        <taxon>Bacilli</taxon>
        <taxon>Bacillales</taxon>
        <taxon>Anoxybacillaceae</taxon>
        <taxon>Anoxybacteroides</taxon>
    </lineage>
</organism>
<dbReference type="EMBL" id="JACHEP010000002">
    <property type="protein sequence ID" value="MBB5323541.1"/>
    <property type="molecule type" value="Genomic_DNA"/>
</dbReference>
<dbReference type="InterPro" id="IPR009776">
    <property type="entry name" value="Spore_0_M"/>
</dbReference>
<protein>
    <submittedName>
        <fullName evidence="1">Sporulation-control protein spo0M</fullName>
    </submittedName>
</protein>
<evidence type="ECO:0000313" key="2">
    <source>
        <dbReference type="Proteomes" id="UP000520011"/>
    </source>
</evidence>
<gene>
    <name evidence="1" type="ORF">HNQ34_000633</name>
</gene>
<keyword evidence="2" id="KW-1185">Reference proteome</keyword>
<sequence length="132" mass="15014">MLLRKMMSKLGVGSAYVDLLLNKNVLKPGDVIEGKLYIRGGTVEQKIMKLDVDFVCKTLRDGKEEDTVIATIPIAGEFMIEAEQKKVLPFRYRIPEQIVPSQPGVSYRFITRLHIEDAVDTLDFDYIQIVPK</sequence>